<gene>
    <name evidence="1" type="ORF">SDC9_179304</name>
</gene>
<proteinExistence type="predicted"/>
<name>A0A645H1F1_9ZZZZ</name>
<evidence type="ECO:0000313" key="1">
    <source>
        <dbReference type="EMBL" id="MPN31829.1"/>
    </source>
</evidence>
<protein>
    <submittedName>
        <fullName evidence="1">Uncharacterized protein</fullName>
    </submittedName>
</protein>
<accession>A0A645H1F1</accession>
<sequence>MRLVDDDQVPPDALNVISLFGGELIARDDDDFVVIEGVHKPARLSLFKALALEDEAWQVKLLG</sequence>
<dbReference type="EMBL" id="VSSQ01083535">
    <property type="protein sequence ID" value="MPN31829.1"/>
    <property type="molecule type" value="Genomic_DNA"/>
</dbReference>
<reference evidence="1" key="1">
    <citation type="submission" date="2019-08" db="EMBL/GenBank/DDBJ databases">
        <authorList>
            <person name="Kucharzyk K."/>
            <person name="Murdoch R.W."/>
            <person name="Higgins S."/>
            <person name="Loffler F."/>
        </authorList>
    </citation>
    <scope>NUCLEOTIDE SEQUENCE</scope>
</reference>
<organism evidence="1">
    <name type="scientific">bioreactor metagenome</name>
    <dbReference type="NCBI Taxonomy" id="1076179"/>
    <lineage>
        <taxon>unclassified sequences</taxon>
        <taxon>metagenomes</taxon>
        <taxon>ecological metagenomes</taxon>
    </lineage>
</organism>
<comment type="caution">
    <text evidence="1">The sequence shown here is derived from an EMBL/GenBank/DDBJ whole genome shotgun (WGS) entry which is preliminary data.</text>
</comment>
<dbReference type="AlphaFoldDB" id="A0A645H1F1"/>